<dbReference type="Proteomes" id="UP000308600">
    <property type="component" value="Unassembled WGS sequence"/>
</dbReference>
<evidence type="ECO:0000313" key="2">
    <source>
        <dbReference type="Proteomes" id="UP000308600"/>
    </source>
</evidence>
<protein>
    <submittedName>
        <fullName evidence="1">Uncharacterized protein</fullName>
    </submittedName>
</protein>
<organism evidence="1 2">
    <name type="scientific">Pluteus cervinus</name>
    <dbReference type="NCBI Taxonomy" id="181527"/>
    <lineage>
        <taxon>Eukaryota</taxon>
        <taxon>Fungi</taxon>
        <taxon>Dikarya</taxon>
        <taxon>Basidiomycota</taxon>
        <taxon>Agaricomycotina</taxon>
        <taxon>Agaricomycetes</taxon>
        <taxon>Agaricomycetidae</taxon>
        <taxon>Agaricales</taxon>
        <taxon>Pluteineae</taxon>
        <taxon>Pluteaceae</taxon>
        <taxon>Pluteus</taxon>
    </lineage>
</organism>
<keyword evidence="2" id="KW-1185">Reference proteome</keyword>
<gene>
    <name evidence="1" type="ORF">BDN72DRAFT_848436</name>
</gene>
<accession>A0ACD3AAL9</accession>
<reference evidence="1 2" key="1">
    <citation type="journal article" date="2019" name="Nat. Ecol. Evol.">
        <title>Megaphylogeny resolves global patterns of mushroom evolution.</title>
        <authorList>
            <person name="Varga T."/>
            <person name="Krizsan K."/>
            <person name="Foldi C."/>
            <person name="Dima B."/>
            <person name="Sanchez-Garcia M."/>
            <person name="Sanchez-Ramirez S."/>
            <person name="Szollosi G.J."/>
            <person name="Szarkandi J.G."/>
            <person name="Papp V."/>
            <person name="Albert L."/>
            <person name="Andreopoulos W."/>
            <person name="Angelini C."/>
            <person name="Antonin V."/>
            <person name="Barry K.W."/>
            <person name="Bougher N.L."/>
            <person name="Buchanan P."/>
            <person name="Buyck B."/>
            <person name="Bense V."/>
            <person name="Catcheside P."/>
            <person name="Chovatia M."/>
            <person name="Cooper J."/>
            <person name="Damon W."/>
            <person name="Desjardin D."/>
            <person name="Finy P."/>
            <person name="Geml J."/>
            <person name="Haridas S."/>
            <person name="Hughes K."/>
            <person name="Justo A."/>
            <person name="Karasinski D."/>
            <person name="Kautmanova I."/>
            <person name="Kiss B."/>
            <person name="Kocsube S."/>
            <person name="Kotiranta H."/>
            <person name="LaButti K.M."/>
            <person name="Lechner B.E."/>
            <person name="Liimatainen K."/>
            <person name="Lipzen A."/>
            <person name="Lukacs Z."/>
            <person name="Mihaltcheva S."/>
            <person name="Morgado L.N."/>
            <person name="Niskanen T."/>
            <person name="Noordeloos M.E."/>
            <person name="Ohm R.A."/>
            <person name="Ortiz-Santana B."/>
            <person name="Ovrebo C."/>
            <person name="Racz N."/>
            <person name="Riley R."/>
            <person name="Savchenko A."/>
            <person name="Shiryaev A."/>
            <person name="Soop K."/>
            <person name="Spirin V."/>
            <person name="Szebenyi C."/>
            <person name="Tomsovsky M."/>
            <person name="Tulloss R.E."/>
            <person name="Uehling J."/>
            <person name="Grigoriev I.V."/>
            <person name="Vagvolgyi C."/>
            <person name="Papp T."/>
            <person name="Martin F.M."/>
            <person name="Miettinen O."/>
            <person name="Hibbett D.S."/>
            <person name="Nagy L.G."/>
        </authorList>
    </citation>
    <scope>NUCLEOTIDE SEQUENCE [LARGE SCALE GENOMIC DNA]</scope>
    <source>
        <strain evidence="1 2">NL-1719</strain>
    </source>
</reference>
<dbReference type="EMBL" id="ML208568">
    <property type="protein sequence ID" value="TFK62652.1"/>
    <property type="molecule type" value="Genomic_DNA"/>
</dbReference>
<sequence length="528" mass="59032">MDHAASSPFSIHGLPREFAYQKIDAEISNLEDRIRALRTLRNSLSPISSMPPELLSRVFLYSCGLNESIGLFDNYFDEDGEESEPDVHCWMRLTVTWVSRHWRQVAHGYPQLWNLIYSDEDKRSATNGYVDHCYRLSSGLGVCVDLYDPTDETIQASMSKLNQVQFLSIMPGCLNLEELENFRLVPLSGSEWKQPAPILRRLGLHQASITDRNLFTGIFPRLTHLGMYQCEFNWDIPLFSCPALATLHIVNPVKRITIPKLLDLLQGLPYIATCDLSYCIQAASDPGPRVSRRVSLEGLKMLDLQDELDLISNVLLKLDIPETSISIAMCPAHSSNSVKRTLTQFQQDIGREWNAVDGIKSFQSSSSCRFSLSTSTTTTYKFFFDAGDKHLDLNFVAFACQNLPLENLHSCSTDCLSTEAATLLGNLRHLNQLRLIKGPAVRPFIAALHDINESIPTPPKTTPFPALQDLGLVNMDTPSAYDGLLEVLTTRKAEGIGLERLTFSKSKVSIQDTAPLALVIGVVTADHW</sequence>
<evidence type="ECO:0000313" key="1">
    <source>
        <dbReference type="EMBL" id="TFK62652.1"/>
    </source>
</evidence>
<name>A0ACD3AAL9_9AGAR</name>
<proteinExistence type="predicted"/>